<evidence type="ECO:0000313" key="11">
    <source>
        <dbReference type="EMBL" id="RZF40370.1"/>
    </source>
</evidence>
<evidence type="ECO:0000256" key="5">
    <source>
        <dbReference type="ARBA" id="ARBA00022737"/>
    </source>
</evidence>
<feature type="repeat" description="Solcar" evidence="9">
    <location>
        <begin position="12"/>
        <end position="97"/>
    </location>
</feature>
<comment type="subcellular location">
    <subcellularLocation>
        <location evidence="1">Mitochondrion membrane</location>
        <topology evidence="1">Multi-pass membrane protein</topology>
    </subcellularLocation>
</comment>
<evidence type="ECO:0000256" key="3">
    <source>
        <dbReference type="ARBA" id="ARBA00022448"/>
    </source>
</evidence>
<dbReference type="SUPFAM" id="SSF103506">
    <property type="entry name" value="Mitochondrial carrier"/>
    <property type="match status" value="2"/>
</dbReference>
<evidence type="ECO:0000313" key="12">
    <source>
        <dbReference type="Proteomes" id="UP000291343"/>
    </source>
</evidence>
<dbReference type="InParanoid" id="A0A482X4N6"/>
<sequence>MVHSKNSNTGLLDGVIDFTSGSLGAVALVYVGQPLDTVKVKMQTFPDLYQGMWDCTRKTVTSEGVRRGLYAGTVPALAANVAENSVLFAAYGACQKVIAFATDTKDVQDLGILSNASAGFLAAFFSSFSLCPTELIKIKMQAAKEHAAQTKSNVERESAFKITHKILKAEGIKGVFRGIVPTMAREMPGYFFFFGGYEATRLLLTPEGKTKDECGALRTMAAGAVGGVSFWTAVFPFDVVKSRIQVGQMSDGSMFKNMLNIFRNEGCAEALLEHVDVHELADMVDTQLQQEMWTAPLELVDKVTTMYLEGRLGRVFRPDELSRRFSAMYSGWTPTVVRTIPSTAVLFLVYETSRSLLNSFLGTETIS</sequence>
<dbReference type="PANTHER" id="PTHR45624:SF12">
    <property type="entry name" value="MITOCHONDRIAL ORNITHINE TRANSPORTER 1"/>
    <property type="match status" value="1"/>
</dbReference>
<evidence type="ECO:0000256" key="8">
    <source>
        <dbReference type="ARBA" id="ARBA00023136"/>
    </source>
</evidence>
<protein>
    <recommendedName>
        <fullName evidence="13">Mitochondrial ornithine transporter 1</fullName>
    </recommendedName>
</protein>
<dbReference type="GO" id="GO:0031966">
    <property type="term" value="C:mitochondrial membrane"/>
    <property type="evidence" value="ECO:0007669"/>
    <property type="project" value="UniProtKB-SubCell"/>
</dbReference>
<feature type="repeat" description="Solcar" evidence="9">
    <location>
        <begin position="214"/>
        <end position="356"/>
    </location>
</feature>
<dbReference type="AlphaFoldDB" id="A0A482X4N6"/>
<keyword evidence="4 9" id="KW-0812">Transmembrane</keyword>
<evidence type="ECO:0000256" key="10">
    <source>
        <dbReference type="RuleBase" id="RU000488"/>
    </source>
</evidence>
<accession>A0A482X4N6</accession>
<keyword evidence="6" id="KW-1133">Transmembrane helix</keyword>
<evidence type="ECO:0000256" key="4">
    <source>
        <dbReference type="ARBA" id="ARBA00022692"/>
    </source>
</evidence>
<dbReference type="Gene3D" id="1.50.40.10">
    <property type="entry name" value="Mitochondrial carrier domain"/>
    <property type="match status" value="2"/>
</dbReference>
<dbReference type="FunCoup" id="A0A482X4N6">
    <property type="interactions" value="277"/>
</dbReference>
<gene>
    <name evidence="11" type="ORF">LSTR_LSTR008800</name>
</gene>
<dbReference type="PANTHER" id="PTHR45624">
    <property type="entry name" value="MITOCHONDRIAL BASIC AMINO ACIDS TRANSPORTER-RELATED"/>
    <property type="match status" value="1"/>
</dbReference>
<evidence type="ECO:0008006" key="13">
    <source>
        <dbReference type="Google" id="ProtNLM"/>
    </source>
</evidence>
<keyword evidence="12" id="KW-1185">Reference proteome</keyword>
<proteinExistence type="inferred from homology"/>
<dbReference type="GO" id="GO:1990575">
    <property type="term" value="P:mitochondrial L-ornithine transmembrane transport"/>
    <property type="evidence" value="ECO:0007669"/>
    <property type="project" value="TreeGrafter"/>
</dbReference>
<comment type="similarity">
    <text evidence="2 10">Belongs to the mitochondrial carrier (TC 2.A.29) family.</text>
</comment>
<dbReference type="Proteomes" id="UP000291343">
    <property type="component" value="Unassembled WGS sequence"/>
</dbReference>
<keyword evidence="5" id="KW-0677">Repeat</keyword>
<dbReference type="Pfam" id="PF00153">
    <property type="entry name" value="Mito_carr"/>
    <property type="match status" value="4"/>
</dbReference>
<name>A0A482X4N6_LAOST</name>
<dbReference type="PROSITE" id="PS50920">
    <property type="entry name" value="SOLCAR"/>
    <property type="match status" value="3"/>
</dbReference>
<dbReference type="EMBL" id="QKKF02018494">
    <property type="protein sequence ID" value="RZF40370.1"/>
    <property type="molecule type" value="Genomic_DNA"/>
</dbReference>
<reference evidence="11 12" key="1">
    <citation type="journal article" date="2017" name="Gigascience">
        <title>Genome sequence of the small brown planthopper, Laodelphax striatellus.</title>
        <authorList>
            <person name="Zhu J."/>
            <person name="Jiang F."/>
            <person name="Wang X."/>
            <person name="Yang P."/>
            <person name="Bao Y."/>
            <person name="Zhao W."/>
            <person name="Wang W."/>
            <person name="Lu H."/>
            <person name="Wang Q."/>
            <person name="Cui N."/>
            <person name="Li J."/>
            <person name="Chen X."/>
            <person name="Luo L."/>
            <person name="Yu J."/>
            <person name="Kang L."/>
            <person name="Cui F."/>
        </authorList>
    </citation>
    <scope>NUCLEOTIDE SEQUENCE [LARGE SCALE GENOMIC DNA]</scope>
    <source>
        <strain evidence="11">Lst14</strain>
    </source>
</reference>
<dbReference type="STRING" id="195883.A0A482X4N6"/>
<dbReference type="GO" id="GO:0000064">
    <property type="term" value="F:L-ornithine transmembrane transporter activity"/>
    <property type="evidence" value="ECO:0007669"/>
    <property type="project" value="TreeGrafter"/>
</dbReference>
<feature type="repeat" description="Solcar" evidence="9">
    <location>
        <begin position="110"/>
        <end position="203"/>
    </location>
</feature>
<evidence type="ECO:0000256" key="9">
    <source>
        <dbReference type="PROSITE-ProRule" id="PRU00282"/>
    </source>
</evidence>
<keyword evidence="8 9" id="KW-0472">Membrane</keyword>
<dbReference type="InterPro" id="IPR018108">
    <property type="entry name" value="MCP_transmembrane"/>
</dbReference>
<evidence type="ECO:0000256" key="1">
    <source>
        <dbReference type="ARBA" id="ARBA00004225"/>
    </source>
</evidence>
<dbReference type="InterPro" id="IPR023395">
    <property type="entry name" value="MCP_dom_sf"/>
</dbReference>
<organism evidence="11 12">
    <name type="scientific">Laodelphax striatellus</name>
    <name type="common">Small brown planthopper</name>
    <name type="synonym">Delphax striatella</name>
    <dbReference type="NCBI Taxonomy" id="195883"/>
    <lineage>
        <taxon>Eukaryota</taxon>
        <taxon>Metazoa</taxon>
        <taxon>Ecdysozoa</taxon>
        <taxon>Arthropoda</taxon>
        <taxon>Hexapoda</taxon>
        <taxon>Insecta</taxon>
        <taxon>Pterygota</taxon>
        <taxon>Neoptera</taxon>
        <taxon>Paraneoptera</taxon>
        <taxon>Hemiptera</taxon>
        <taxon>Auchenorrhyncha</taxon>
        <taxon>Fulgoroidea</taxon>
        <taxon>Delphacidae</taxon>
        <taxon>Criomorphinae</taxon>
        <taxon>Laodelphax</taxon>
    </lineage>
</organism>
<evidence type="ECO:0000256" key="6">
    <source>
        <dbReference type="ARBA" id="ARBA00022989"/>
    </source>
</evidence>
<comment type="caution">
    <text evidence="11">The sequence shown here is derived from an EMBL/GenBank/DDBJ whole genome shotgun (WGS) entry which is preliminary data.</text>
</comment>
<dbReference type="OrthoDB" id="409586at2759"/>
<keyword evidence="7" id="KW-0496">Mitochondrion</keyword>
<dbReference type="InterPro" id="IPR050567">
    <property type="entry name" value="Mitochondrial_Carrier"/>
</dbReference>
<evidence type="ECO:0000256" key="2">
    <source>
        <dbReference type="ARBA" id="ARBA00006375"/>
    </source>
</evidence>
<dbReference type="SMR" id="A0A482X4N6"/>
<keyword evidence="3 10" id="KW-0813">Transport</keyword>
<evidence type="ECO:0000256" key="7">
    <source>
        <dbReference type="ARBA" id="ARBA00023128"/>
    </source>
</evidence>